<gene>
    <name evidence="2" type="ORF">PL9631_450105</name>
</gene>
<proteinExistence type="predicted"/>
<sequence>MDLFSGGVSYAPSCQLLQTAKNRQRPDFSQLFAIQNPTKDLAYTDLEVNSIRTYFNPSHILVHENAKKSTFNEQQTTLKTANCHHFSCHGYFNFENPILSALLFADCYLKSPPSPLDPSRHLRLEKGQTLDLSECLTLGDVFTLDLRCCRLVTLSACETGLIDFQSNSDEYIGLPSGFLVAGSTNVVSSLWSVSDISTAILMIRFYQLLREGEEVAIALNHAQNWLRNATKTDLLAWIDLGNKMQLRQSLKNMNDNEKPFASPYYWAAFCAIGR</sequence>
<evidence type="ECO:0000259" key="1">
    <source>
        <dbReference type="Pfam" id="PF12770"/>
    </source>
</evidence>
<protein>
    <submittedName>
        <fullName evidence="2">TPR repeat containing protein</fullName>
    </submittedName>
</protein>
<dbReference type="Proteomes" id="UP000182190">
    <property type="component" value="Unassembled WGS sequence"/>
</dbReference>
<dbReference type="EMBL" id="CZCS02000185">
    <property type="protein sequence ID" value="VXD19668.1"/>
    <property type="molecule type" value="Genomic_DNA"/>
</dbReference>
<keyword evidence="3" id="KW-1185">Reference proteome</keyword>
<reference evidence="2" key="1">
    <citation type="submission" date="2019-10" db="EMBL/GenBank/DDBJ databases">
        <authorList>
            <consortium name="Genoscope - CEA"/>
            <person name="William W."/>
        </authorList>
    </citation>
    <scope>NUCLEOTIDE SEQUENCE [LARGE SCALE GENOMIC DNA]</scope>
    <source>
        <strain evidence="2">BBR_PRJEB10994</strain>
    </source>
</reference>
<feature type="domain" description="CHAT" evidence="1">
    <location>
        <begin position="7"/>
        <end position="273"/>
    </location>
</feature>
<accession>A0A7Z9DZ23</accession>
<dbReference type="InterPro" id="IPR024983">
    <property type="entry name" value="CHAT_dom"/>
</dbReference>
<evidence type="ECO:0000313" key="2">
    <source>
        <dbReference type="EMBL" id="VXD19668.1"/>
    </source>
</evidence>
<name>A0A7Z9DZ23_9CYAN</name>
<dbReference type="AlphaFoldDB" id="A0A7Z9DZ23"/>
<evidence type="ECO:0000313" key="3">
    <source>
        <dbReference type="Proteomes" id="UP000182190"/>
    </source>
</evidence>
<dbReference type="Pfam" id="PF12770">
    <property type="entry name" value="CHAT"/>
    <property type="match status" value="1"/>
</dbReference>
<organism evidence="2 3">
    <name type="scientific">Planktothrix paucivesiculata PCC 9631</name>
    <dbReference type="NCBI Taxonomy" id="671071"/>
    <lineage>
        <taxon>Bacteria</taxon>
        <taxon>Bacillati</taxon>
        <taxon>Cyanobacteriota</taxon>
        <taxon>Cyanophyceae</taxon>
        <taxon>Oscillatoriophycideae</taxon>
        <taxon>Oscillatoriales</taxon>
        <taxon>Microcoleaceae</taxon>
        <taxon>Planktothrix</taxon>
    </lineage>
</organism>
<comment type="caution">
    <text evidence="2">The sequence shown here is derived from an EMBL/GenBank/DDBJ whole genome shotgun (WGS) entry which is preliminary data.</text>
</comment>